<sequence>MVRSPCHWQMARQSDLFALSNRYFLMSEVMKMAIDDGSTNVKVSWIENKVLKTIISPNSFRKDWKSAALRKDKKIYNYEIGNTKYTYDATSDKSLATTHVEYQYDDLNLLSVHHALLQTGVAPRDVAITVTLPITEFYNPDDCQRNEEKIEKKRRNLMRAISLNKGELFNIVSVEVMPESLPAALSRLIGSGCNEFTKTLVIDCGGTTLDMGIIVGEFDDVSDVYGNNEIGVSMVTDATRKALAAADSDSSYLVANEFIKRRHDMSFVRDVVNDESQIPKILEKMQNKIDELGSQVAHEAKKFAKNPNRVYLVGGGASLIFDAIKAAYPTLGERVELLDDAQSALAREICLYTTEEEEVYRESPVMAEVGDE</sequence>
<feature type="domain" description="Plasmid segregation protein ParM/StbA N-terminal" evidence="1">
    <location>
        <begin position="30"/>
        <end position="186"/>
    </location>
</feature>
<dbReference type="SUPFAM" id="SSF53067">
    <property type="entry name" value="Actin-like ATPase domain"/>
    <property type="match status" value="2"/>
</dbReference>
<keyword evidence="5" id="KW-1185">Reference proteome</keyword>
<dbReference type="Proteomes" id="UP000297914">
    <property type="component" value="Unassembled WGS sequence"/>
</dbReference>
<proteinExistence type="predicted"/>
<evidence type="ECO:0000313" key="5">
    <source>
        <dbReference type="Proteomes" id="UP000297720"/>
    </source>
</evidence>
<gene>
    <name evidence="3" type="ORF">DRM93_12035</name>
    <name evidence="4" type="ORF">DRM94_12035</name>
</gene>
<dbReference type="Pfam" id="PF21523">
    <property type="entry name" value="ParM_N"/>
    <property type="match status" value="1"/>
</dbReference>
<dbReference type="EMBL" id="QORL01000024">
    <property type="protein sequence ID" value="TFF74997.1"/>
    <property type="molecule type" value="Genomic_DNA"/>
</dbReference>
<dbReference type="Proteomes" id="UP000297720">
    <property type="component" value="Unassembled WGS sequence"/>
</dbReference>
<dbReference type="EMBL" id="QORK01000024">
    <property type="protein sequence ID" value="TFF79261.1"/>
    <property type="molecule type" value="Genomic_DNA"/>
</dbReference>
<dbReference type="Pfam" id="PF06406">
    <property type="entry name" value="StbA_N"/>
    <property type="match status" value="1"/>
</dbReference>
<dbReference type="CDD" id="cd24022">
    <property type="entry name" value="ASKHA_NBD_ParM_R1-like"/>
    <property type="match status" value="1"/>
</dbReference>
<evidence type="ECO:0000313" key="6">
    <source>
        <dbReference type="Proteomes" id="UP000297914"/>
    </source>
</evidence>
<evidence type="ECO:0000313" key="3">
    <source>
        <dbReference type="EMBL" id="TFF74997.1"/>
    </source>
</evidence>
<accession>A0A5F0K9X5</accession>
<dbReference type="AlphaFoldDB" id="A0A5F0K9X5"/>
<dbReference type="InterPro" id="IPR048345">
    <property type="entry name" value="ParM_C"/>
</dbReference>
<evidence type="ECO:0000259" key="2">
    <source>
        <dbReference type="Pfam" id="PF21523"/>
    </source>
</evidence>
<name>A0A5F0K9X5_9GAMM</name>
<dbReference type="InterPro" id="IPR056367">
    <property type="entry name" value="ASKHA_NBD_ParM_R1-like"/>
</dbReference>
<evidence type="ECO:0000313" key="4">
    <source>
        <dbReference type="EMBL" id="TFF79261.1"/>
    </source>
</evidence>
<evidence type="ECO:0000259" key="1">
    <source>
        <dbReference type="Pfam" id="PF06406"/>
    </source>
</evidence>
<dbReference type="InterPro" id="IPR009440">
    <property type="entry name" value="ParM/StbA_N"/>
</dbReference>
<reference evidence="4 6" key="1">
    <citation type="submission" date="2018-06" db="EMBL/GenBank/DDBJ databases">
        <title>Occurrence of a novel blaKPC-2- and qnrS2- harbouring IncP6 plasmid from Aeromonas taiwanensis isolates recovered from the river sediments.</title>
        <authorList>
            <person name="Zheng B."/>
            <person name="Yu X."/>
            <person name="Xiao Y."/>
        </authorList>
    </citation>
    <scope>NUCLEOTIDE SEQUENCE [LARGE SCALE GENOMIC DNA]</scope>
    <source>
        <strain evidence="3 5">1713</strain>
        <strain evidence="4 6">198</strain>
    </source>
</reference>
<protein>
    <submittedName>
        <fullName evidence="4">StbA family protein</fullName>
    </submittedName>
</protein>
<dbReference type="InterPro" id="IPR043129">
    <property type="entry name" value="ATPase_NBD"/>
</dbReference>
<dbReference type="OrthoDB" id="5857832at2"/>
<dbReference type="Gene3D" id="3.30.420.40">
    <property type="match status" value="2"/>
</dbReference>
<organism evidence="4 6">
    <name type="scientific">Aeromonas taiwanensis</name>
    <dbReference type="NCBI Taxonomy" id="633417"/>
    <lineage>
        <taxon>Bacteria</taxon>
        <taxon>Pseudomonadati</taxon>
        <taxon>Pseudomonadota</taxon>
        <taxon>Gammaproteobacteria</taxon>
        <taxon>Aeromonadales</taxon>
        <taxon>Aeromonadaceae</taxon>
        <taxon>Aeromonas</taxon>
    </lineage>
</organism>
<feature type="domain" description="Plasmid segregation protein ParM C-terminal" evidence="2">
    <location>
        <begin position="194"/>
        <end position="349"/>
    </location>
</feature>
<comment type="caution">
    <text evidence="4">The sequence shown here is derived from an EMBL/GenBank/DDBJ whole genome shotgun (WGS) entry which is preliminary data.</text>
</comment>